<keyword evidence="4" id="KW-0732">Signal</keyword>
<sequence length="573" mass="64255">MRLPVFSWLFLMAIYSLFLTIFVFGASAPYFSNQQSLLLQLKNNLMRTCNEGHVIGLDLVDEYISGGIDNSSSLFSLQHLESLSLAYNDFNYSHEIPSEFDKQANLSYLNLLNARFAGQIPIAISHLTSCNFVGSIPSSMASLTQLKYLDFSNNKFNGSIPNFSMCKNLTIELILASCKLKKIPDFLRNQSYLSYLDLSHNQIFGEMPIWIWKLPNLVVLDLSYNFLVTLEGPILNVSLQSQILRSNQLQGQLPNIPHVKYLDFSGNQLQGQLPNIPHAEYLDFSGNQLQGQLPNIPHVEYLDLSGNSLDPSILANISWSLPSIRFIFLSSNKFYGSIPISICNATNLELLDLSNNSISGTIPQCLIKMTGTLGVLNLRTNNLSGIIPDAFLDNCGLQTLSLNKNQLEGRLPKSLANCSWLEVLDIGNNHIEELNLTWPGLQIVDIASNNFTGTLPIILLLSWTSMMDRGNEKRTSSKTSIPKSRADALVMVMRRITSRTNVLDLQLQKSFFCGSKAFLVSLKEFLVDTDLYAVLQRYVTPSLLWREFAEVCEFSPMALNNSQYFCDAVNKDD</sequence>
<dbReference type="InterPro" id="IPR032675">
    <property type="entry name" value="LRR_dom_sf"/>
</dbReference>
<dbReference type="GO" id="GO:0016020">
    <property type="term" value="C:membrane"/>
    <property type="evidence" value="ECO:0007669"/>
    <property type="project" value="UniProtKB-SubCell"/>
</dbReference>
<reference evidence="11 12" key="1">
    <citation type="submission" date="2019-06" db="EMBL/GenBank/DDBJ databases">
        <title>A chromosomal-level reference genome of Carpinus fangiana (Coryloideae, Betulaceae).</title>
        <authorList>
            <person name="Yang X."/>
            <person name="Wang Z."/>
            <person name="Zhang L."/>
            <person name="Hao G."/>
            <person name="Liu J."/>
            <person name="Yang Y."/>
        </authorList>
    </citation>
    <scope>NUCLEOTIDE SEQUENCE [LARGE SCALE GENOMIC DNA]</scope>
    <source>
        <strain evidence="11">Cfa_2016G</strain>
        <tissue evidence="11">Leaf</tissue>
    </source>
</reference>
<keyword evidence="2" id="KW-0433">Leucine-rich repeat</keyword>
<feature type="transmembrane region" description="Helical" evidence="10">
    <location>
        <begin position="6"/>
        <end position="31"/>
    </location>
</feature>
<dbReference type="Pfam" id="PF13516">
    <property type="entry name" value="LRR_6"/>
    <property type="match status" value="1"/>
</dbReference>
<dbReference type="InterPro" id="IPR046956">
    <property type="entry name" value="RLP23-like"/>
</dbReference>
<dbReference type="Pfam" id="PF13855">
    <property type="entry name" value="LRR_8"/>
    <property type="match status" value="1"/>
</dbReference>
<proteinExistence type="predicted"/>
<dbReference type="Gene3D" id="3.80.10.10">
    <property type="entry name" value="Ribonuclease Inhibitor"/>
    <property type="match status" value="3"/>
</dbReference>
<keyword evidence="9" id="KW-0325">Glycoprotein</keyword>
<dbReference type="Proteomes" id="UP000327013">
    <property type="component" value="Chromosome 4"/>
</dbReference>
<evidence type="ECO:0000256" key="4">
    <source>
        <dbReference type="ARBA" id="ARBA00022729"/>
    </source>
</evidence>
<keyword evidence="12" id="KW-1185">Reference proteome</keyword>
<dbReference type="EMBL" id="CM017324">
    <property type="protein sequence ID" value="KAE8039089.1"/>
    <property type="molecule type" value="Genomic_DNA"/>
</dbReference>
<dbReference type="InterPro" id="IPR001611">
    <property type="entry name" value="Leu-rich_rpt"/>
</dbReference>
<evidence type="ECO:0000256" key="9">
    <source>
        <dbReference type="ARBA" id="ARBA00023180"/>
    </source>
</evidence>
<evidence type="ECO:0000256" key="5">
    <source>
        <dbReference type="ARBA" id="ARBA00022737"/>
    </source>
</evidence>
<evidence type="ECO:0000256" key="2">
    <source>
        <dbReference type="ARBA" id="ARBA00022614"/>
    </source>
</evidence>
<evidence type="ECO:0008006" key="13">
    <source>
        <dbReference type="Google" id="ProtNLM"/>
    </source>
</evidence>
<evidence type="ECO:0000256" key="10">
    <source>
        <dbReference type="SAM" id="Phobius"/>
    </source>
</evidence>
<evidence type="ECO:0000256" key="8">
    <source>
        <dbReference type="ARBA" id="ARBA00023170"/>
    </source>
</evidence>
<dbReference type="PANTHER" id="PTHR48061:SF2">
    <property type="entry name" value="RECEPTOR LIKE PROTEIN 30-LIKE"/>
    <property type="match status" value="1"/>
</dbReference>
<dbReference type="OrthoDB" id="1394818at2759"/>
<evidence type="ECO:0000313" key="11">
    <source>
        <dbReference type="EMBL" id="KAE8039089.1"/>
    </source>
</evidence>
<comment type="subcellular location">
    <subcellularLocation>
        <location evidence="1">Membrane</location>
        <topology evidence="1">Single-pass type I membrane protein</topology>
    </subcellularLocation>
</comment>
<keyword evidence="5" id="KW-0677">Repeat</keyword>
<evidence type="ECO:0000256" key="7">
    <source>
        <dbReference type="ARBA" id="ARBA00023136"/>
    </source>
</evidence>
<dbReference type="PANTHER" id="PTHR48061">
    <property type="entry name" value="LEUCINE-RICH REPEAT RECEPTOR PROTEIN KINASE EMS1-LIKE-RELATED"/>
    <property type="match status" value="1"/>
</dbReference>
<name>A0A660KXQ2_9ROSI</name>
<dbReference type="Pfam" id="PF00560">
    <property type="entry name" value="LRR_1"/>
    <property type="match status" value="4"/>
</dbReference>
<gene>
    <name evidence="11" type="ORF">FH972_011532</name>
</gene>
<evidence type="ECO:0000256" key="3">
    <source>
        <dbReference type="ARBA" id="ARBA00022692"/>
    </source>
</evidence>
<accession>A0A660KXQ2</accession>
<evidence type="ECO:0000256" key="6">
    <source>
        <dbReference type="ARBA" id="ARBA00022989"/>
    </source>
</evidence>
<dbReference type="AlphaFoldDB" id="A0A660KXQ2"/>
<protein>
    <recommendedName>
        <fullName evidence="13">Leucine-rich repeat-containing N-terminal plant-type domain-containing protein</fullName>
    </recommendedName>
</protein>
<evidence type="ECO:0000313" key="12">
    <source>
        <dbReference type="Proteomes" id="UP000327013"/>
    </source>
</evidence>
<organism evidence="11 12">
    <name type="scientific">Carpinus fangiana</name>
    <dbReference type="NCBI Taxonomy" id="176857"/>
    <lineage>
        <taxon>Eukaryota</taxon>
        <taxon>Viridiplantae</taxon>
        <taxon>Streptophyta</taxon>
        <taxon>Embryophyta</taxon>
        <taxon>Tracheophyta</taxon>
        <taxon>Spermatophyta</taxon>
        <taxon>Magnoliopsida</taxon>
        <taxon>eudicotyledons</taxon>
        <taxon>Gunneridae</taxon>
        <taxon>Pentapetalae</taxon>
        <taxon>rosids</taxon>
        <taxon>fabids</taxon>
        <taxon>Fagales</taxon>
        <taxon>Betulaceae</taxon>
        <taxon>Carpinus</taxon>
    </lineage>
</organism>
<keyword evidence="8" id="KW-0675">Receptor</keyword>
<keyword evidence="6 10" id="KW-1133">Transmembrane helix</keyword>
<keyword evidence="3 10" id="KW-0812">Transmembrane</keyword>
<evidence type="ECO:0000256" key="1">
    <source>
        <dbReference type="ARBA" id="ARBA00004479"/>
    </source>
</evidence>
<dbReference type="PRINTS" id="PR00019">
    <property type="entry name" value="LEURICHRPT"/>
</dbReference>
<keyword evidence="7 10" id="KW-0472">Membrane</keyword>
<dbReference type="FunFam" id="3.80.10.10:FF:000041">
    <property type="entry name" value="LRR receptor-like serine/threonine-protein kinase ERECTA"/>
    <property type="match status" value="1"/>
</dbReference>
<dbReference type="SUPFAM" id="SSF52058">
    <property type="entry name" value="L domain-like"/>
    <property type="match status" value="2"/>
</dbReference>